<keyword evidence="2" id="KW-1185">Reference proteome</keyword>
<organism evidence="1 2">
    <name type="scientific">Violaceomyces palustris</name>
    <dbReference type="NCBI Taxonomy" id="1673888"/>
    <lineage>
        <taxon>Eukaryota</taxon>
        <taxon>Fungi</taxon>
        <taxon>Dikarya</taxon>
        <taxon>Basidiomycota</taxon>
        <taxon>Ustilaginomycotina</taxon>
        <taxon>Ustilaginomycetes</taxon>
        <taxon>Violaceomycetales</taxon>
        <taxon>Violaceomycetaceae</taxon>
        <taxon>Violaceomyces</taxon>
    </lineage>
</organism>
<proteinExistence type="predicted"/>
<accession>A0ACD0NU53</accession>
<name>A0ACD0NU53_9BASI</name>
<evidence type="ECO:0000313" key="1">
    <source>
        <dbReference type="EMBL" id="PWN49327.1"/>
    </source>
</evidence>
<protein>
    <submittedName>
        <fullName evidence="1">Uncharacterized protein</fullName>
    </submittedName>
</protein>
<dbReference type="EMBL" id="KZ820067">
    <property type="protein sequence ID" value="PWN49327.1"/>
    <property type="molecule type" value="Genomic_DNA"/>
</dbReference>
<gene>
    <name evidence="1" type="ORF">IE53DRAFT_363240</name>
</gene>
<reference evidence="1 2" key="1">
    <citation type="journal article" date="2018" name="Mol. Biol. Evol.">
        <title>Broad Genomic Sampling Reveals a Smut Pathogenic Ancestry of the Fungal Clade Ustilaginomycotina.</title>
        <authorList>
            <person name="Kijpornyongpan T."/>
            <person name="Mondo S.J."/>
            <person name="Barry K."/>
            <person name="Sandor L."/>
            <person name="Lee J."/>
            <person name="Lipzen A."/>
            <person name="Pangilinan J."/>
            <person name="LaButti K."/>
            <person name="Hainaut M."/>
            <person name="Henrissat B."/>
            <person name="Grigoriev I.V."/>
            <person name="Spatafora J.W."/>
            <person name="Aime M.C."/>
        </authorList>
    </citation>
    <scope>NUCLEOTIDE SEQUENCE [LARGE SCALE GENOMIC DNA]</scope>
    <source>
        <strain evidence="1 2">SA 807</strain>
    </source>
</reference>
<evidence type="ECO:0000313" key="2">
    <source>
        <dbReference type="Proteomes" id="UP000245626"/>
    </source>
</evidence>
<dbReference type="Proteomes" id="UP000245626">
    <property type="component" value="Unassembled WGS sequence"/>
</dbReference>
<sequence length="176" mass="19214">MSDPHSAAGPSTNAVKSHKERSPSTCSTLESHASISSTSSASPSLTKSSLKKKPVDTGSLPIRLETLLVGGQRKAWDFDPESDINLVKQTIWSEWPQDWPQPKPASEKHLRILHLGHILDDPKMKLASRGMKPGHITVVHIITRATAPGEVGEKKPESELKKVEEEETPGCRCVIC</sequence>